<dbReference type="PANTHER" id="PTHR26452">
    <property type="entry name" value="OLFACTORY RECEPTOR"/>
    <property type="match status" value="1"/>
</dbReference>
<keyword evidence="12" id="KW-1185">Reference proteome</keyword>
<keyword evidence="4" id="KW-0716">Sensory transduction</keyword>
<dbReference type="GO" id="GO:0005549">
    <property type="term" value="F:odorant binding"/>
    <property type="evidence" value="ECO:0000318"/>
    <property type="project" value="GO_Central"/>
</dbReference>
<dbReference type="Proteomes" id="UP000186698">
    <property type="component" value="Chromosome 3L"/>
</dbReference>
<reference evidence="13" key="1">
    <citation type="submission" date="2025-08" db="UniProtKB">
        <authorList>
            <consortium name="RefSeq"/>
        </authorList>
    </citation>
    <scope>IDENTIFICATION</scope>
    <source>
        <strain evidence="13">J_2021</strain>
        <tissue evidence="13">Erythrocytes</tissue>
    </source>
</reference>
<dbReference type="CTD" id="121401264"/>
<dbReference type="SUPFAM" id="SSF81321">
    <property type="entry name" value="Family A G protein-coupled receptor-like"/>
    <property type="match status" value="1"/>
</dbReference>
<dbReference type="GO" id="GO:0004984">
    <property type="term" value="F:olfactory receptor activity"/>
    <property type="evidence" value="ECO:0000318"/>
    <property type="project" value="GO_Central"/>
</dbReference>
<dbReference type="InterPro" id="IPR050516">
    <property type="entry name" value="Olfactory_GPCR"/>
</dbReference>
<evidence type="ECO:0000256" key="8">
    <source>
        <dbReference type="ARBA" id="ARBA00023170"/>
    </source>
</evidence>
<dbReference type="RefSeq" id="XP_041441543.1">
    <property type="nucleotide sequence ID" value="XM_041585609.1"/>
</dbReference>
<comment type="subcellular location">
    <subcellularLocation>
        <location evidence="1">Cell membrane</location>
        <topology evidence="1">Multi-pass membrane protein</topology>
    </subcellularLocation>
</comment>
<evidence type="ECO:0000256" key="2">
    <source>
        <dbReference type="ARBA" id="ARBA00022475"/>
    </source>
</evidence>
<dbReference type="Gene3D" id="1.20.1070.10">
    <property type="entry name" value="Rhodopsin 7-helix transmembrane proteins"/>
    <property type="match status" value="1"/>
</dbReference>
<evidence type="ECO:0000256" key="4">
    <source>
        <dbReference type="ARBA" id="ARBA00022725"/>
    </source>
</evidence>
<sequence>MYIDSFKRMFSLYKTMLQNKTYFEDFHILAFSNNPERRPLLFLVFFLIYLIGVLGNIVLIMVTFMDAQLHTPMYFFLCNLSTVDIIFTTATLSKLMDILLSGNTSMSITQCFSQLFFFIFAASTEDTLLPTMAYDRYIAISHPLHYNSIMTNKSCVMLLIANWISGCLNSLTLTLAASRLTLCQSNKIQHFFCDIKALQKISCPDIKFLIIIYAEAIILGLLPFILSLTSYIKIIKIILSIKSKTGRRKAFSTCSSHFTVLVIFYGAAMCMYMRPPSEHSEGFDQVFSLLFVAVTPFLNPLIYSLRNKEVKGALMRLVGLKKSDPKLFKT</sequence>
<dbReference type="KEGG" id="xla:121401264"/>
<feature type="transmembrane region" description="Helical" evidence="10">
    <location>
        <begin position="250"/>
        <end position="274"/>
    </location>
</feature>
<dbReference type="PRINTS" id="PR00237">
    <property type="entry name" value="GPCRRHODOPSN"/>
</dbReference>
<feature type="transmembrane region" description="Helical" evidence="10">
    <location>
        <begin position="155"/>
        <end position="177"/>
    </location>
</feature>
<dbReference type="GeneID" id="121401264"/>
<evidence type="ECO:0000256" key="3">
    <source>
        <dbReference type="ARBA" id="ARBA00022692"/>
    </source>
</evidence>
<dbReference type="InterPro" id="IPR017452">
    <property type="entry name" value="GPCR_Rhodpsn_7TM"/>
</dbReference>
<accession>A0A8J1MJ61</accession>
<evidence type="ECO:0000256" key="7">
    <source>
        <dbReference type="ARBA" id="ARBA00023136"/>
    </source>
</evidence>
<keyword evidence="4" id="KW-0552">Olfaction</keyword>
<evidence type="ECO:0000256" key="1">
    <source>
        <dbReference type="ARBA" id="ARBA00004651"/>
    </source>
</evidence>
<feature type="domain" description="G-protein coupled receptors family 1 profile" evidence="11">
    <location>
        <begin position="55"/>
        <end position="303"/>
    </location>
</feature>
<evidence type="ECO:0000313" key="12">
    <source>
        <dbReference type="Proteomes" id="UP000186698"/>
    </source>
</evidence>
<feature type="transmembrane region" description="Helical" evidence="10">
    <location>
        <begin position="40"/>
        <end position="62"/>
    </location>
</feature>
<dbReference type="PRINTS" id="PR00245">
    <property type="entry name" value="OLFACTORYR"/>
</dbReference>
<proteinExistence type="predicted"/>
<keyword evidence="6" id="KW-0297">G-protein coupled receptor</keyword>
<dbReference type="GO" id="GO:0004930">
    <property type="term" value="F:G protein-coupled receptor activity"/>
    <property type="evidence" value="ECO:0007669"/>
    <property type="project" value="UniProtKB-KW"/>
</dbReference>
<dbReference type="PROSITE" id="PS50262">
    <property type="entry name" value="G_PROTEIN_RECEP_F1_2"/>
    <property type="match status" value="1"/>
</dbReference>
<evidence type="ECO:0000256" key="10">
    <source>
        <dbReference type="SAM" id="Phobius"/>
    </source>
</evidence>
<dbReference type="InterPro" id="IPR000725">
    <property type="entry name" value="Olfact_rcpt"/>
</dbReference>
<feature type="transmembrane region" description="Helical" evidence="10">
    <location>
        <begin position="74"/>
        <end position="92"/>
    </location>
</feature>
<dbReference type="FunFam" id="1.20.1070.10:FF:000015">
    <property type="entry name" value="Olfactory receptor"/>
    <property type="match status" value="1"/>
</dbReference>
<feature type="transmembrane region" description="Helical" evidence="10">
    <location>
        <begin position="208"/>
        <end position="229"/>
    </location>
</feature>
<dbReference type="AlphaFoldDB" id="A0A8J1MJ61"/>
<evidence type="ECO:0000313" key="13">
    <source>
        <dbReference type="RefSeq" id="XP_041441543.1"/>
    </source>
</evidence>
<dbReference type="InterPro" id="IPR000276">
    <property type="entry name" value="GPCR_Rhodpsn"/>
</dbReference>
<evidence type="ECO:0000256" key="6">
    <source>
        <dbReference type="ARBA" id="ARBA00023040"/>
    </source>
</evidence>
<gene>
    <name evidence="13" type="primary">LOC121401264</name>
</gene>
<dbReference type="SMART" id="SM01381">
    <property type="entry name" value="7TM_GPCR_Srsx"/>
    <property type="match status" value="1"/>
</dbReference>
<feature type="transmembrane region" description="Helical" evidence="10">
    <location>
        <begin position="286"/>
        <end position="305"/>
    </location>
</feature>
<keyword evidence="3 10" id="KW-0812">Transmembrane</keyword>
<dbReference type="GO" id="GO:0005886">
    <property type="term" value="C:plasma membrane"/>
    <property type="evidence" value="ECO:0007669"/>
    <property type="project" value="UniProtKB-SubCell"/>
</dbReference>
<keyword evidence="7 10" id="KW-0472">Membrane</keyword>
<dbReference type="OrthoDB" id="9444602at2759"/>
<keyword evidence="5 10" id="KW-1133">Transmembrane helix</keyword>
<name>A0A8J1MJ61_XENLA</name>
<organism evidence="12 13">
    <name type="scientific">Xenopus laevis</name>
    <name type="common">African clawed frog</name>
    <dbReference type="NCBI Taxonomy" id="8355"/>
    <lineage>
        <taxon>Eukaryota</taxon>
        <taxon>Metazoa</taxon>
        <taxon>Chordata</taxon>
        <taxon>Craniata</taxon>
        <taxon>Vertebrata</taxon>
        <taxon>Euteleostomi</taxon>
        <taxon>Amphibia</taxon>
        <taxon>Batrachia</taxon>
        <taxon>Anura</taxon>
        <taxon>Pipoidea</taxon>
        <taxon>Pipidae</taxon>
        <taxon>Xenopodinae</taxon>
        <taxon>Xenopus</taxon>
        <taxon>Xenopus</taxon>
    </lineage>
</organism>
<evidence type="ECO:0000259" key="11">
    <source>
        <dbReference type="PROSITE" id="PS50262"/>
    </source>
</evidence>
<keyword evidence="8" id="KW-0675">Receptor</keyword>
<protein>
    <submittedName>
        <fullName evidence="13">Olfactory receptor 1-like</fullName>
    </submittedName>
</protein>
<evidence type="ECO:0000256" key="5">
    <source>
        <dbReference type="ARBA" id="ARBA00022989"/>
    </source>
</evidence>
<keyword evidence="9" id="KW-0807">Transducer</keyword>
<dbReference type="CDD" id="cd13954">
    <property type="entry name" value="7tmA_OR"/>
    <property type="match status" value="1"/>
</dbReference>
<evidence type="ECO:0000256" key="9">
    <source>
        <dbReference type="ARBA" id="ARBA00023224"/>
    </source>
</evidence>
<keyword evidence="2" id="KW-1003">Cell membrane</keyword>
<dbReference type="Pfam" id="PF13853">
    <property type="entry name" value="7tm_4"/>
    <property type="match status" value="1"/>
</dbReference>